<keyword evidence="3" id="KW-1185">Reference proteome</keyword>
<dbReference type="EMBL" id="JBHTJH010000025">
    <property type="protein sequence ID" value="MFD0864054.1"/>
    <property type="molecule type" value="Genomic_DNA"/>
</dbReference>
<dbReference type="NCBIfam" id="TIGR03519">
    <property type="entry name" value="T9SS_PorP_fam"/>
    <property type="match status" value="1"/>
</dbReference>
<gene>
    <name evidence="2" type="ORF">ACFQ1M_17705</name>
</gene>
<sequence length="315" mass="35198">MKKIFSLFVLALLSNVGIHAQQDAQYTNYMYNTMAYNPAYTGSRGVLSAFLLHRSQWVGLDGAPTSQAFSINSPLKYEKVGLGLSIVNDKLGPSQEFIIDGNVSYTIDVSDRARLAFGLRLGFSIIDVDFSKLNLQFPDGTPVNDPSFFQNIENRFAPMIGPGLYYYSDNYYLGVSAPNLIQTEHFQEELVQPSSTTFIAKERINYYIMGGYVFRFGEDWQFKPAALAKVVGGSPLQIDLSANVWYKEKLSLGLAYRWSAALSALVGFQVSDGLMIGYGYDADTTELGNFNSGSHEIFLRFEIFSNQSVESPRFF</sequence>
<feature type="chain" id="PRO_5047462202" evidence="1">
    <location>
        <begin position="21"/>
        <end position="315"/>
    </location>
</feature>
<accession>A0ABW3D3C5</accession>
<reference evidence="3" key="1">
    <citation type="journal article" date="2019" name="Int. J. Syst. Evol. Microbiol.">
        <title>The Global Catalogue of Microorganisms (GCM) 10K type strain sequencing project: providing services to taxonomists for standard genome sequencing and annotation.</title>
        <authorList>
            <consortium name="The Broad Institute Genomics Platform"/>
            <consortium name="The Broad Institute Genome Sequencing Center for Infectious Disease"/>
            <person name="Wu L."/>
            <person name="Ma J."/>
        </authorList>
    </citation>
    <scope>NUCLEOTIDE SEQUENCE [LARGE SCALE GENOMIC DNA]</scope>
    <source>
        <strain evidence="3">CCUG 62952</strain>
    </source>
</reference>
<feature type="signal peptide" evidence="1">
    <location>
        <begin position="1"/>
        <end position="20"/>
    </location>
</feature>
<name>A0ABW3D3C5_9FLAO</name>
<dbReference type="Pfam" id="PF11751">
    <property type="entry name" value="PorP_SprF"/>
    <property type="match status" value="1"/>
</dbReference>
<evidence type="ECO:0000256" key="1">
    <source>
        <dbReference type="SAM" id="SignalP"/>
    </source>
</evidence>
<organism evidence="2 3">
    <name type="scientific">Sungkyunkwania multivorans</name>
    <dbReference type="NCBI Taxonomy" id="1173618"/>
    <lineage>
        <taxon>Bacteria</taxon>
        <taxon>Pseudomonadati</taxon>
        <taxon>Bacteroidota</taxon>
        <taxon>Flavobacteriia</taxon>
        <taxon>Flavobacteriales</taxon>
        <taxon>Flavobacteriaceae</taxon>
        <taxon>Sungkyunkwania</taxon>
    </lineage>
</organism>
<proteinExistence type="predicted"/>
<dbReference type="RefSeq" id="WP_386410968.1">
    <property type="nucleotide sequence ID" value="NZ_JBHTJH010000025.1"/>
</dbReference>
<dbReference type="InterPro" id="IPR019861">
    <property type="entry name" value="PorP/SprF_Bacteroidetes"/>
</dbReference>
<dbReference type="Proteomes" id="UP001596978">
    <property type="component" value="Unassembled WGS sequence"/>
</dbReference>
<keyword evidence="1" id="KW-0732">Signal</keyword>
<comment type="caution">
    <text evidence="2">The sequence shown here is derived from an EMBL/GenBank/DDBJ whole genome shotgun (WGS) entry which is preliminary data.</text>
</comment>
<protein>
    <submittedName>
        <fullName evidence="2">Type IX secretion system membrane protein PorP/SprF</fullName>
    </submittedName>
</protein>
<evidence type="ECO:0000313" key="3">
    <source>
        <dbReference type="Proteomes" id="UP001596978"/>
    </source>
</evidence>
<evidence type="ECO:0000313" key="2">
    <source>
        <dbReference type="EMBL" id="MFD0864054.1"/>
    </source>
</evidence>